<evidence type="ECO:0000313" key="10">
    <source>
        <dbReference type="Proteomes" id="UP000265703"/>
    </source>
</evidence>
<proteinExistence type="predicted"/>
<dbReference type="Pfam" id="PF13639">
    <property type="entry name" value="zf-RING_2"/>
    <property type="match status" value="1"/>
</dbReference>
<feature type="region of interest" description="Disordered" evidence="5">
    <location>
        <begin position="79"/>
        <end position="98"/>
    </location>
</feature>
<evidence type="ECO:0000256" key="5">
    <source>
        <dbReference type="SAM" id="MobiDB-lite"/>
    </source>
</evidence>
<feature type="domain" description="CTCHY-type" evidence="8">
    <location>
        <begin position="172"/>
        <end position="238"/>
    </location>
</feature>
<feature type="compositionally biased region" description="Polar residues" evidence="5">
    <location>
        <begin position="26"/>
        <end position="35"/>
    </location>
</feature>
<dbReference type="EMBL" id="QKYT01000044">
    <property type="protein sequence ID" value="RIA96463.1"/>
    <property type="molecule type" value="Genomic_DNA"/>
</dbReference>
<dbReference type="SUPFAM" id="SSF57850">
    <property type="entry name" value="RING/U-box"/>
    <property type="match status" value="1"/>
</dbReference>
<dbReference type="Proteomes" id="UP000265703">
    <property type="component" value="Unassembled WGS sequence"/>
</dbReference>
<evidence type="ECO:0000256" key="4">
    <source>
        <dbReference type="PROSITE-ProRule" id="PRU00601"/>
    </source>
</evidence>
<dbReference type="OrthoDB" id="411372at2759"/>
<organism evidence="9 10">
    <name type="scientific">Glomus cerebriforme</name>
    <dbReference type="NCBI Taxonomy" id="658196"/>
    <lineage>
        <taxon>Eukaryota</taxon>
        <taxon>Fungi</taxon>
        <taxon>Fungi incertae sedis</taxon>
        <taxon>Mucoromycota</taxon>
        <taxon>Glomeromycotina</taxon>
        <taxon>Glomeromycetes</taxon>
        <taxon>Glomerales</taxon>
        <taxon>Glomeraceae</taxon>
        <taxon>Glomus</taxon>
    </lineage>
</organism>
<feature type="domain" description="CHY-type" evidence="7">
    <location>
        <begin position="103"/>
        <end position="170"/>
    </location>
</feature>
<evidence type="ECO:0000256" key="1">
    <source>
        <dbReference type="ARBA" id="ARBA00022723"/>
    </source>
</evidence>
<dbReference type="InterPro" id="IPR008913">
    <property type="entry name" value="Znf_CHY"/>
</dbReference>
<evidence type="ECO:0000259" key="6">
    <source>
        <dbReference type="PROSITE" id="PS50089"/>
    </source>
</evidence>
<dbReference type="PANTHER" id="PTHR21319:SF0">
    <property type="entry name" value="AND RING FINGER DOMAIN PROTEIN, PUTATIVE (AFU_ORTHOLOGUE AFUA_1G08900)-RELATED"/>
    <property type="match status" value="1"/>
</dbReference>
<dbReference type="STRING" id="658196.A0A397TE04"/>
<dbReference type="Gene3D" id="2.20.28.10">
    <property type="match status" value="1"/>
</dbReference>
<dbReference type="InterPro" id="IPR013083">
    <property type="entry name" value="Znf_RING/FYVE/PHD"/>
</dbReference>
<dbReference type="SMART" id="SM00184">
    <property type="entry name" value="RING"/>
    <property type="match status" value="1"/>
</dbReference>
<evidence type="ECO:0000259" key="7">
    <source>
        <dbReference type="PROSITE" id="PS51266"/>
    </source>
</evidence>
<dbReference type="InterPro" id="IPR017921">
    <property type="entry name" value="Znf_CTCHY"/>
</dbReference>
<dbReference type="PANTHER" id="PTHR21319">
    <property type="entry name" value="RING FINGER AND CHY ZINC FINGER DOMAIN-CONTAINING PROTEIN 1"/>
    <property type="match status" value="1"/>
</dbReference>
<feature type="compositionally biased region" description="Polar residues" evidence="5">
    <location>
        <begin position="448"/>
        <end position="460"/>
    </location>
</feature>
<dbReference type="InterPro" id="IPR001841">
    <property type="entry name" value="Znf_RING"/>
</dbReference>
<dbReference type="Gene3D" id="3.30.40.10">
    <property type="entry name" value="Zinc/RING finger domain, C3HC4 (zinc finger)"/>
    <property type="match status" value="1"/>
</dbReference>
<evidence type="ECO:0000313" key="9">
    <source>
        <dbReference type="EMBL" id="RIA96463.1"/>
    </source>
</evidence>
<dbReference type="GO" id="GO:0005634">
    <property type="term" value="C:nucleus"/>
    <property type="evidence" value="ECO:0007669"/>
    <property type="project" value="TreeGrafter"/>
</dbReference>
<dbReference type="CDD" id="cd16464">
    <property type="entry name" value="RING-H2_Pirh2-like"/>
    <property type="match status" value="1"/>
</dbReference>
<dbReference type="PROSITE" id="PS50089">
    <property type="entry name" value="ZF_RING_2"/>
    <property type="match status" value="1"/>
</dbReference>
<evidence type="ECO:0000256" key="3">
    <source>
        <dbReference type="ARBA" id="ARBA00022833"/>
    </source>
</evidence>
<feature type="region of interest" description="Disordered" evidence="5">
    <location>
        <begin position="348"/>
        <end position="460"/>
    </location>
</feature>
<dbReference type="SUPFAM" id="SSF161245">
    <property type="entry name" value="Zinc hairpin stack"/>
    <property type="match status" value="1"/>
</dbReference>
<reference evidence="9 10" key="1">
    <citation type="submission" date="2018-06" db="EMBL/GenBank/DDBJ databases">
        <title>Comparative genomics reveals the genomic features of Rhizophagus irregularis, R. cerebriforme, R. diaphanum and Gigaspora rosea, and their symbiotic lifestyle signature.</title>
        <authorList>
            <person name="Morin E."/>
            <person name="San Clemente H."/>
            <person name="Chen E.C.H."/>
            <person name="De La Providencia I."/>
            <person name="Hainaut M."/>
            <person name="Kuo A."/>
            <person name="Kohler A."/>
            <person name="Murat C."/>
            <person name="Tang N."/>
            <person name="Roy S."/>
            <person name="Loubradou J."/>
            <person name="Henrissat B."/>
            <person name="Grigoriev I.V."/>
            <person name="Corradi N."/>
            <person name="Roux C."/>
            <person name="Martin F.M."/>
        </authorList>
    </citation>
    <scope>NUCLEOTIDE SEQUENCE [LARGE SCALE GENOMIC DNA]</scope>
    <source>
        <strain evidence="9 10">DAOM 227022</strain>
    </source>
</reference>
<feature type="compositionally biased region" description="Low complexity" evidence="5">
    <location>
        <begin position="360"/>
        <end position="392"/>
    </location>
</feature>
<feature type="domain" description="RING-type" evidence="6">
    <location>
        <begin position="239"/>
        <end position="280"/>
    </location>
</feature>
<dbReference type="InterPro" id="IPR037275">
    <property type="entry name" value="Znf_CTCHY_sf"/>
</dbReference>
<keyword evidence="2 4" id="KW-0863">Zinc-finger</keyword>
<accession>A0A397TE04</accession>
<keyword evidence="3" id="KW-0862">Zinc</keyword>
<dbReference type="AlphaFoldDB" id="A0A397TE04"/>
<dbReference type="GO" id="GO:0006511">
    <property type="term" value="P:ubiquitin-dependent protein catabolic process"/>
    <property type="evidence" value="ECO:0007669"/>
    <property type="project" value="TreeGrafter"/>
</dbReference>
<dbReference type="PROSITE" id="PS51270">
    <property type="entry name" value="ZF_CTCHY"/>
    <property type="match status" value="1"/>
</dbReference>
<dbReference type="Pfam" id="PF14599">
    <property type="entry name" value="zinc_ribbon_6"/>
    <property type="match status" value="1"/>
</dbReference>
<dbReference type="Pfam" id="PF05495">
    <property type="entry name" value="zf-CHY"/>
    <property type="match status" value="1"/>
</dbReference>
<dbReference type="PROSITE" id="PS51266">
    <property type="entry name" value="ZF_CHY"/>
    <property type="match status" value="1"/>
</dbReference>
<keyword evidence="1" id="KW-0479">Metal-binding</keyword>
<name>A0A397TE04_9GLOM</name>
<sequence length="460" mass="52666">MFDNEEWIEFEAEEENENEDGEFITRNGQQSSQTPQVDLQIQNDLRKVILGIQNDLSIKQEEKAHIIQNLMTSKWRQFEKKPASGTNKYSEPTEEDLKPTYNENSQTLGCKHYRRGAKLQSNCCNRWFTCRFCHDDACDHQIDRHATKNMMCMYCQTIQPVNKSCNKCERELARYYCDKCKFWDDKPDKHIYHCDSCKICRVGRGLGIDYFHCDVCDCCLQIRLKDSHRCIEKNLERDCVICGEYLFTSISQAIFMPCGHSMHNNCYNEYVTTAYQCPTCWKSIGNMDLYFRRIDAIVAQQKMPPEYDNFFAHILCNDCEKRSTVKYHFLYHKCPYCQSYNTKVLETKEKLPSEEELSEESTNSSSSNNNSAAAGPSSSNTNVISNSNNNNIGVGGNGVSINTTTNGGGSSGSGAQVRQSRVMEVTAMMQGEEGPTDDGNATEHRTRNPLNSLESNHYIN</sequence>
<feature type="region of interest" description="Disordered" evidence="5">
    <location>
        <begin position="12"/>
        <end position="35"/>
    </location>
</feature>
<dbReference type="GO" id="GO:0008270">
    <property type="term" value="F:zinc ion binding"/>
    <property type="evidence" value="ECO:0007669"/>
    <property type="project" value="UniProtKB-KW"/>
</dbReference>
<dbReference type="SUPFAM" id="SSF161219">
    <property type="entry name" value="CHY zinc finger-like"/>
    <property type="match status" value="1"/>
</dbReference>
<dbReference type="GO" id="GO:0061630">
    <property type="term" value="F:ubiquitin protein ligase activity"/>
    <property type="evidence" value="ECO:0007669"/>
    <property type="project" value="TreeGrafter"/>
</dbReference>
<comment type="caution">
    <text evidence="9">The sequence shown here is derived from an EMBL/GenBank/DDBJ whole genome shotgun (WGS) entry which is preliminary data.</text>
</comment>
<gene>
    <name evidence="9" type="ORF">C1645_754793</name>
</gene>
<dbReference type="GO" id="GO:0016567">
    <property type="term" value="P:protein ubiquitination"/>
    <property type="evidence" value="ECO:0007669"/>
    <property type="project" value="TreeGrafter"/>
</dbReference>
<keyword evidence="10" id="KW-1185">Reference proteome</keyword>
<feature type="compositionally biased region" description="Acidic residues" evidence="5">
    <location>
        <begin position="12"/>
        <end position="22"/>
    </location>
</feature>
<dbReference type="InterPro" id="IPR039512">
    <property type="entry name" value="RCHY1_zinc-ribbon"/>
</dbReference>
<evidence type="ECO:0000256" key="2">
    <source>
        <dbReference type="ARBA" id="ARBA00022771"/>
    </source>
</evidence>
<dbReference type="InterPro" id="IPR037274">
    <property type="entry name" value="Znf_CHY_sf"/>
</dbReference>
<evidence type="ECO:0000259" key="8">
    <source>
        <dbReference type="PROSITE" id="PS51270"/>
    </source>
</evidence>
<protein>
    <submittedName>
        <fullName evidence="9">Zinc-ribbon-domain-containing protein</fullName>
    </submittedName>
</protein>